<keyword evidence="6" id="KW-1185">Reference proteome</keyword>
<dbReference type="PANTHER" id="PTHR47691">
    <property type="entry name" value="REGULATOR-RELATED"/>
    <property type="match status" value="1"/>
</dbReference>
<dbReference type="Proteomes" id="UP000604117">
    <property type="component" value="Unassembled WGS sequence"/>
</dbReference>
<evidence type="ECO:0000256" key="1">
    <source>
        <dbReference type="ARBA" id="ARBA00005820"/>
    </source>
</evidence>
<dbReference type="InterPro" id="IPR011990">
    <property type="entry name" value="TPR-like_helical_dom_sf"/>
</dbReference>
<dbReference type="PROSITE" id="PS51755">
    <property type="entry name" value="OMPR_PHOB"/>
    <property type="match status" value="1"/>
</dbReference>
<comment type="similarity">
    <text evidence="1">Belongs to the AfsR/DnrI/RedD regulatory family.</text>
</comment>
<dbReference type="CDD" id="cd15831">
    <property type="entry name" value="BTAD"/>
    <property type="match status" value="1"/>
</dbReference>
<evidence type="ECO:0000313" key="5">
    <source>
        <dbReference type="EMBL" id="GIF72520.1"/>
    </source>
</evidence>
<comment type="caution">
    <text evidence="5">The sequence shown here is derived from an EMBL/GenBank/DDBJ whole genome shotgun (WGS) entry which is preliminary data.</text>
</comment>
<dbReference type="PANTHER" id="PTHR47691:SF3">
    <property type="entry name" value="HTH-TYPE TRANSCRIPTIONAL REGULATOR RV0890C-RELATED"/>
    <property type="match status" value="1"/>
</dbReference>
<feature type="domain" description="OmpR/PhoB-type" evidence="4">
    <location>
        <begin position="1"/>
        <end position="93"/>
    </location>
</feature>
<sequence>MTARLEISVLGPVTLRRDGAEVPLASVPQRVVLARLALSAGRLASPAALFEALWPVEPPRNATGNLHTYVSRLRQALGPDRIVRDPGGYRLAGDVGLDVDRAEALVAAARRPDEPDPAGRLGAALALWRGEPLSDLPDPAAFAPDLARLAAWRRHLESEWFAARLAAGGAAEALPDLERAAAADPLREDVQVLLATALHQVGRGADAVSTVAAYRRRLADEHGLDPSPALTELAGRLLRDDPTLRPATAPATASRRAYAPGDRFVGRADELAAAEAALPAHRTVTLVGPGGVGKTRLSLELVDRLATPGPVTVVELHQVSRPEDVPVFVATAVGLQGSASAAQPPVEAVADLIGLSPTLLVLDNCEHVRPAARALAAELLARCPALRVLATSRQRLELPGEKVIRLGPLPAADQVELFCDRAALLRDDFAATTEVRAVAGQICATLDGLPLAVELAASREAVFGVAQLRDRLAAGLEVLEPVRDADRASAVTATVEWSYRLLDPAAAELFDRRSARASRWRRSAISRRPRPRWRSWWRRRSSSATATGTGSWRPCGGSETAIWTRMAYAWRRRCGWPG</sequence>
<dbReference type="SUPFAM" id="SSF46894">
    <property type="entry name" value="C-terminal effector domain of the bipartite response regulators"/>
    <property type="match status" value="1"/>
</dbReference>
<gene>
    <name evidence="5" type="ORF">Asi02nite_20380</name>
</gene>
<accession>A0ABQ4CMK3</accession>
<dbReference type="SMART" id="SM00862">
    <property type="entry name" value="Trans_reg_C"/>
    <property type="match status" value="1"/>
</dbReference>
<name>A0ABQ4CMK3_9ACTN</name>
<evidence type="ECO:0000256" key="2">
    <source>
        <dbReference type="ARBA" id="ARBA00023125"/>
    </source>
</evidence>
<evidence type="ECO:0000256" key="3">
    <source>
        <dbReference type="PROSITE-ProRule" id="PRU01091"/>
    </source>
</evidence>
<feature type="DNA-binding region" description="OmpR/PhoB-type" evidence="3">
    <location>
        <begin position="1"/>
        <end position="93"/>
    </location>
</feature>
<dbReference type="SUPFAM" id="SSF48452">
    <property type="entry name" value="TPR-like"/>
    <property type="match status" value="1"/>
</dbReference>
<reference evidence="5 6" key="1">
    <citation type="submission" date="2021-01" db="EMBL/GenBank/DDBJ databases">
        <title>Whole genome shotgun sequence of Asanoa siamensis NBRC 107932.</title>
        <authorList>
            <person name="Komaki H."/>
            <person name="Tamura T."/>
        </authorList>
    </citation>
    <scope>NUCLEOTIDE SEQUENCE [LARGE SCALE GENOMIC DNA]</scope>
    <source>
        <strain evidence="5 6">NBRC 107932</strain>
    </source>
</reference>
<dbReference type="InterPro" id="IPR027417">
    <property type="entry name" value="P-loop_NTPase"/>
</dbReference>
<dbReference type="SMART" id="SM01043">
    <property type="entry name" value="BTAD"/>
    <property type="match status" value="1"/>
</dbReference>
<dbReference type="Gene3D" id="1.10.10.10">
    <property type="entry name" value="Winged helix-like DNA-binding domain superfamily/Winged helix DNA-binding domain"/>
    <property type="match status" value="1"/>
</dbReference>
<evidence type="ECO:0000313" key="6">
    <source>
        <dbReference type="Proteomes" id="UP000604117"/>
    </source>
</evidence>
<dbReference type="Pfam" id="PF03704">
    <property type="entry name" value="BTAD"/>
    <property type="match status" value="1"/>
</dbReference>
<dbReference type="InterPro" id="IPR001867">
    <property type="entry name" value="OmpR/PhoB-type_DNA-bd"/>
</dbReference>
<dbReference type="InterPro" id="IPR016032">
    <property type="entry name" value="Sig_transdc_resp-reg_C-effctor"/>
</dbReference>
<organism evidence="5 6">
    <name type="scientific">Asanoa siamensis</name>
    <dbReference type="NCBI Taxonomy" id="926357"/>
    <lineage>
        <taxon>Bacteria</taxon>
        <taxon>Bacillati</taxon>
        <taxon>Actinomycetota</taxon>
        <taxon>Actinomycetes</taxon>
        <taxon>Micromonosporales</taxon>
        <taxon>Micromonosporaceae</taxon>
        <taxon>Asanoa</taxon>
    </lineage>
</organism>
<dbReference type="InterPro" id="IPR036388">
    <property type="entry name" value="WH-like_DNA-bd_sf"/>
</dbReference>
<dbReference type="Gene3D" id="1.25.40.10">
    <property type="entry name" value="Tetratricopeptide repeat domain"/>
    <property type="match status" value="1"/>
</dbReference>
<evidence type="ECO:0000259" key="4">
    <source>
        <dbReference type="PROSITE" id="PS51755"/>
    </source>
</evidence>
<dbReference type="InterPro" id="IPR005158">
    <property type="entry name" value="BTAD"/>
</dbReference>
<dbReference type="EMBL" id="BONE01000012">
    <property type="protein sequence ID" value="GIF72520.1"/>
    <property type="molecule type" value="Genomic_DNA"/>
</dbReference>
<keyword evidence="2 3" id="KW-0238">DNA-binding</keyword>
<protein>
    <recommendedName>
        <fullName evidence="4">OmpR/PhoB-type domain-containing protein</fullName>
    </recommendedName>
</protein>
<dbReference type="RefSeq" id="WP_203712054.1">
    <property type="nucleotide sequence ID" value="NZ_BONE01000012.1"/>
</dbReference>
<proteinExistence type="inferred from homology"/>
<dbReference type="SUPFAM" id="SSF52540">
    <property type="entry name" value="P-loop containing nucleoside triphosphate hydrolases"/>
    <property type="match status" value="1"/>
</dbReference>